<evidence type="ECO:0000256" key="4">
    <source>
        <dbReference type="ARBA" id="ARBA00022833"/>
    </source>
</evidence>
<comment type="function">
    <text evidence="9">Proteolytically removes the C-terminal three residues of farnesylated proteins.</text>
</comment>
<keyword evidence="9" id="KW-0812">Transmembrane</keyword>
<dbReference type="Pfam" id="PF01435">
    <property type="entry name" value="Peptidase_M48"/>
    <property type="match status" value="1"/>
</dbReference>
<evidence type="ECO:0000313" key="13">
    <source>
        <dbReference type="EMBL" id="SVP91039.1"/>
    </source>
</evidence>
<evidence type="ECO:0000256" key="8">
    <source>
        <dbReference type="PIRSR" id="PIRSR627057-2"/>
    </source>
</evidence>
<feature type="transmembrane region" description="Helical" evidence="9">
    <location>
        <begin position="306"/>
        <end position="324"/>
    </location>
</feature>
<gene>
    <name evidence="12" type="ORF">TAT_000124600</name>
    <name evidence="13" type="ORF">TAV_000124700</name>
</gene>
<dbReference type="VEuPathDB" id="PiroplasmaDB:TA15890"/>
<evidence type="ECO:0000256" key="6">
    <source>
        <dbReference type="ARBA" id="ARBA00044456"/>
    </source>
</evidence>
<dbReference type="PANTHER" id="PTHR10120">
    <property type="entry name" value="CAAX PRENYL PROTEASE 1"/>
    <property type="match status" value="1"/>
</dbReference>
<feature type="transmembrane region" description="Helical" evidence="9">
    <location>
        <begin position="344"/>
        <end position="366"/>
    </location>
</feature>
<dbReference type="GO" id="GO:0071586">
    <property type="term" value="P:CAAX-box protein processing"/>
    <property type="evidence" value="ECO:0007669"/>
    <property type="project" value="UniProtKB-UniRule"/>
</dbReference>
<dbReference type="GO" id="GO:0005789">
    <property type="term" value="C:endoplasmic reticulum membrane"/>
    <property type="evidence" value="ECO:0007669"/>
    <property type="project" value="UniProtKB-SubCell"/>
</dbReference>
<keyword evidence="2 8" id="KW-0479">Metal-binding</keyword>
<feature type="transmembrane region" description="Helical" evidence="9">
    <location>
        <begin position="172"/>
        <end position="194"/>
    </location>
</feature>
<evidence type="ECO:0000256" key="7">
    <source>
        <dbReference type="PIRSR" id="PIRSR627057-1"/>
    </source>
</evidence>
<evidence type="ECO:0000256" key="5">
    <source>
        <dbReference type="ARBA" id="ARBA00023049"/>
    </source>
</evidence>
<keyword evidence="1 9" id="KW-0645">Protease</keyword>
<proteinExistence type="inferred from homology"/>
<feature type="binding site" evidence="8">
    <location>
        <position position="296"/>
    </location>
    <ligand>
        <name>Zn(2+)</name>
        <dbReference type="ChEBI" id="CHEBI:29105"/>
        <note>catalytic</note>
    </ligand>
</feature>
<dbReference type="AlphaFoldDB" id="A0A3B0N0K0"/>
<dbReference type="Pfam" id="PF16491">
    <property type="entry name" value="Peptidase_M48_N"/>
    <property type="match status" value="1"/>
</dbReference>
<keyword evidence="5 9" id="KW-0482">Metalloprotease</keyword>
<evidence type="ECO:0000256" key="1">
    <source>
        <dbReference type="ARBA" id="ARBA00022670"/>
    </source>
</evidence>
<dbReference type="InterPro" id="IPR001915">
    <property type="entry name" value="Peptidase_M48"/>
</dbReference>
<keyword evidence="3 9" id="KW-0378">Hydrolase</keyword>
<comment type="subcellular location">
    <subcellularLocation>
        <location evidence="9">Endoplasmic reticulum membrane</location>
        <topology evidence="9">Multi-pass membrane protein</topology>
    </subcellularLocation>
</comment>
<feature type="binding site" evidence="8">
    <location>
        <position position="375"/>
    </location>
    <ligand>
        <name>Zn(2+)</name>
        <dbReference type="ChEBI" id="CHEBI:29105"/>
        <note>catalytic</note>
    </ligand>
</feature>
<keyword evidence="9" id="KW-0472">Membrane</keyword>
<protein>
    <recommendedName>
        <fullName evidence="9">CAAX prenyl protease</fullName>
        <ecNumber evidence="9">3.4.24.84</ecNumber>
    </recommendedName>
</protein>
<dbReference type="InterPro" id="IPR032456">
    <property type="entry name" value="Peptidase_M48_N"/>
</dbReference>
<accession>A0A3B0N0K0</accession>
<feature type="active site" description="Proton donor" evidence="7">
    <location>
        <position position="379"/>
    </location>
</feature>
<dbReference type="GO" id="GO:0046872">
    <property type="term" value="F:metal ion binding"/>
    <property type="evidence" value="ECO:0007669"/>
    <property type="project" value="UniProtKB-UniRule"/>
</dbReference>
<name>A0A3B0N0K0_THEAN</name>
<comment type="similarity">
    <text evidence="9">Belongs to the peptidase M48A family.</text>
</comment>
<dbReference type="InterPro" id="IPR027057">
    <property type="entry name" value="CAXX_Prtase_1"/>
</dbReference>
<feature type="transmembrane region" description="Helical" evidence="9">
    <location>
        <begin position="89"/>
        <end position="108"/>
    </location>
</feature>
<keyword evidence="4 8" id="KW-0862">Zinc</keyword>
<feature type="transmembrane region" description="Helical" evidence="9">
    <location>
        <begin position="200"/>
        <end position="220"/>
    </location>
</feature>
<dbReference type="GO" id="GO:0004222">
    <property type="term" value="F:metalloendopeptidase activity"/>
    <property type="evidence" value="ECO:0007669"/>
    <property type="project" value="UniProtKB-UniRule"/>
</dbReference>
<comment type="cofactor">
    <cofactor evidence="8 9">
        <name>Zn(2+)</name>
        <dbReference type="ChEBI" id="CHEBI:29105"/>
    </cofactor>
    <text evidence="8 9">Binds 1 zinc ion per subunit.</text>
</comment>
<dbReference type="CDD" id="cd07343">
    <property type="entry name" value="M48A_Zmpste24p_like"/>
    <property type="match status" value="1"/>
</dbReference>
<evidence type="ECO:0000256" key="9">
    <source>
        <dbReference type="RuleBase" id="RU366005"/>
    </source>
</evidence>
<dbReference type="EMBL" id="UIVS01000002">
    <property type="protein sequence ID" value="SVP91039.1"/>
    <property type="molecule type" value="Genomic_DNA"/>
</dbReference>
<keyword evidence="9" id="KW-0256">Endoplasmic reticulum</keyword>
<feature type="transmembrane region" description="Helical" evidence="9">
    <location>
        <begin position="6"/>
        <end position="26"/>
    </location>
</feature>
<evidence type="ECO:0000256" key="3">
    <source>
        <dbReference type="ARBA" id="ARBA00022801"/>
    </source>
</evidence>
<evidence type="ECO:0000259" key="10">
    <source>
        <dbReference type="Pfam" id="PF01435"/>
    </source>
</evidence>
<evidence type="ECO:0000256" key="2">
    <source>
        <dbReference type="ARBA" id="ARBA00022723"/>
    </source>
</evidence>
<dbReference type="EMBL" id="UIVT01000002">
    <property type="protein sequence ID" value="SVP90537.1"/>
    <property type="molecule type" value="Genomic_DNA"/>
</dbReference>
<evidence type="ECO:0000313" key="12">
    <source>
        <dbReference type="EMBL" id="SVP90537.1"/>
    </source>
</evidence>
<feature type="active site" evidence="7">
    <location>
        <position position="297"/>
    </location>
</feature>
<comment type="catalytic activity">
    <reaction evidence="6 9">
        <text>Hydrolyzes the peptide bond -P2-(S-farnesyl or geranylgeranyl)C-P1'-P2'-P3'-COOH where P1' and P2' are amino acids with aliphatic side chains and P3' is any C-terminal residue.</text>
        <dbReference type="EC" id="3.4.24.84"/>
    </reaction>
</comment>
<sequence length="438" mass="51639">MGVSNLFHSPLHFEFFVSVVLLHELFEQYLNFRQYRFVKKKLSGDKTFFLENSADKIYKKTFEAVSEYLNSDDYKKTVQYSYDKLKFNVFNSLFHFLLDILLLFVLFSPKLWKFSGTLIKKNNEYTQSLIFCGIKMLFDTFIELPFGLYSDFVLEEKHGFNKKTYKLFVKDLLLTLLLQCVIGGPVLCALIFLVNWGGELFYFYVFGFIVVFNFIMLIIYPELIAPLFNKFEPLQDQELRTDIENLVLITILIMFRHVKLISHSKKLNKWMVLRDPRIPTHIYTACGSSKSCVVSHELGHWKHKHVAKMLTFSFANLFAMFFLFKKFKDNKNMYNSFGFHGVTSFVIGISLFSNIFTVLGILTNLVNVTLTRFHEFQADKYAVKLGYGEDLTKSLLSLHKDNKAMIYYDPLYSWYHFDHPVLFERLYSLYQTMDEGKL</sequence>
<evidence type="ECO:0000259" key="11">
    <source>
        <dbReference type="Pfam" id="PF16491"/>
    </source>
</evidence>
<organism evidence="13">
    <name type="scientific">Theileria annulata</name>
    <dbReference type="NCBI Taxonomy" id="5874"/>
    <lineage>
        <taxon>Eukaryota</taxon>
        <taxon>Sar</taxon>
        <taxon>Alveolata</taxon>
        <taxon>Apicomplexa</taxon>
        <taxon>Aconoidasida</taxon>
        <taxon>Piroplasmida</taxon>
        <taxon>Theileriidae</taxon>
        <taxon>Theileria</taxon>
    </lineage>
</organism>
<keyword evidence="9" id="KW-1133">Transmembrane helix</keyword>
<feature type="binding site" evidence="8">
    <location>
        <position position="300"/>
    </location>
    <ligand>
        <name>Zn(2+)</name>
        <dbReference type="ChEBI" id="CHEBI:29105"/>
        <note>catalytic</note>
    </ligand>
</feature>
<reference evidence="13" key="1">
    <citation type="submission" date="2018-07" db="EMBL/GenBank/DDBJ databases">
        <authorList>
            <person name="Quirk P.G."/>
            <person name="Krulwich T.A."/>
        </authorList>
    </citation>
    <scope>NUCLEOTIDE SEQUENCE</scope>
    <source>
        <strain evidence="13">Anand</strain>
    </source>
</reference>
<feature type="domain" description="Peptidase M48" evidence="10">
    <location>
        <begin position="292"/>
        <end position="429"/>
    </location>
</feature>
<dbReference type="EC" id="3.4.24.84" evidence="9"/>
<feature type="domain" description="CAAX prenyl protease 1 N-terminal" evidence="11">
    <location>
        <begin position="63"/>
        <end position="230"/>
    </location>
</feature>